<evidence type="ECO:0000313" key="5">
    <source>
        <dbReference type="Proteomes" id="UP000199169"/>
    </source>
</evidence>
<dbReference type="AlphaFoldDB" id="A0A1A8XR41"/>
<feature type="transmembrane region" description="Helical" evidence="3">
    <location>
        <begin position="47"/>
        <end position="67"/>
    </location>
</feature>
<evidence type="ECO:0000256" key="3">
    <source>
        <dbReference type="SAM" id="Phobius"/>
    </source>
</evidence>
<dbReference type="STRING" id="1860102.ACCAA_460017"/>
<feature type="transmembrane region" description="Helical" evidence="3">
    <location>
        <begin position="21"/>
        <end position="41"/>
    </location>
</feature>
<keyword evidence="3" id="KW-0812">Transmembrane</keyword>
<feature type="region of interest" description="Disordered" evidence="2">
    <location>
        <begin position="233"/>
        <end position="255"/>
    </location>
</feature>
<protein>
    <submittedName>
        <fullName evidence="4">Uncharacterized protein</fullName>
    </submittedName>
</protein>
<reference evidence="4 5" key="1">
    <citation type="submission" date="2016-06" db="EMBL/GenBank/DDBJ databases">
        <authorList>
            <person name="Kjaerup R.B."/>
            <person name="Dalgaard T.S."/>
            <person name="Juul-Madsen H.R."/>
        </authorList>
    </citation>
    <scope>NUCLEOTIDE SEQUENCE [LARGE SCALE GENOMIC DNA]</scope>
    <source>
        <strain evidence="4">3</strain>
    </source>
</reference>
<accession>A0A1A8XR41</accession>
<name>A0A1A8XR41_9PROT</name>
<dbReference type="EMBL" id="FLQX01000123">
    <property type="protein sequence ID" value="SBT07600.1"/>
    <property type="molecule type" value="Genomic_DNA"/>
</dbReference>
<dbReference type="Proteomes" id="UP000199169">
    <property type="component" value="Unassembled WGS sequence"/>
</dbReference>
<keyword evidence="5" id="KW-1185">Reference proteome</keyword>
<gene>
    <name evidence="4" type="ORF">ACCAA_460017</name>
</gene>
<keyword evidence="1" id="KW-0175">Coiled coil</keyword>
<evidence type="ECO:0000313" key="4">
    <source>
        <dbReference type="EMBL" id="SBT07600.1"/>
    </source>
</evidence>
<feature type="coiled-coil region" evidence="1">
    <location>
        <begin position="97"/>
        <end position="150"/>
    </location>
</feature>
<feature type="compositionally biased region" description="Basic and acidic residues" evidence="2">
    <location>
        <begin position="244"/>
        <end position="255"/>
    </location>
</feature>
<dbReference type="RefSeq" id="WP_186407789.1">
    <property type="nucleotide sequence ID" value="NZ_FLQX01000123.1"/>
</dbReference>
<sequence length="255" mass="28332">MNLPDELDPRVIKLEKLIKGIGLAAVAVAASSAVIAVGASVVAASAIALVALAAVNFAVPVGARYLALKKQQALTRLAEVFSEETIREDERQEAERIKDLEQSYKTSRSEIEGAQEELRSQMSCASDEEQTMLESQIRALQGVIENAEEMLRQRKVDFCELQRVNKLYIAFHRSAAAMERTQGAERNPAEFERIETARASIKQRLRQALAGKTIEAMNAQMRPKSDLQRVAQMGNSRPLVSPVRIKEEPNVPRHR</sequence>
<keyword evidence="3" id="KW-1133">Transmembrane helix</keyword>
<proteinExistence type="predicted"/>
<evidence type="ECO:0000256" key="1">
    <source>
        <dbReference type="SAM" id="Coils"/>
    </source>
</evidence>
<evidence type="ECO:0000256" key="2">
    <source>
        <dbReference type="SAM" id="MobiDB-lite"/>
    </source>
</evidence>
<keyword evidence="3" id="KW-0472">Membrane</keyword>
<organism evidence="4 5">
    <name type="scientific">Candidatus Accumulibacter aalborgensis</name>
    <dbReference type="NCBI Taxonomy" id="1860102"/>
    <lineage>
        <taxon>Bacteria</taxon>
        <taxon>Pseudomonadati</taxon>
        <taxon>Pseudomonadota</taxon>
        <taxon>Betaproteobacteria</taxon>
        <taxon>Candidatus Accumulibacter</taxon>
    </lineage>
</organism>